<dbReference type="RefSeq" id="WP_012346376.1">
    <property type="nucleotide sequence ID" value="NC_010524.1"/>
</dbReference>
<dbReference type="Proteomes" id="UP000001693">
    <property type="component" value="Chromosome"/>
</dbReference>
<sequence length="898" mass="98424">MGSLHPTLPAPTAATRCAPLDEAAALRLEIEALRLANAALESQLLAGSEQAESMFVQLERQRNALRDAHGREQALSAFAQRVMDTVGGVVIALDPQGRLRQRNRHCQNDLAPLPEGSSVDLLLHPQDLAALEAALPHLPWQVHSVLFETVRRQGGYRAEHQFAMRDGSYRYHLVEAAMLYSAQNKEEGAVLSGTDISELKRQEQHLRASDARFNQAEHVARVGSWDLVPHTGAMTWSVEMARIFDITAQPHASHDAAGASVYSQADFLAAVHPDERARVVAAQAAASAEHRPCDIEFRIVTSGGKMKWVHLRSTTFHGDDGRPLRSVGTVQDITERRQAEDEMRLAASVFDNSLNAILIADANGRIRKVNRAFTAITGYTAEEAVGDTPRLMKSGLHSPGFYGEMWAELQACGKWDGELMNQCKDGRIISVRESIAAVHDPAGAVAYYIGIFHDITEQKASAQRIHQLAYYDVLTGLPNRALLMDRCQHELARAMRDGKRLAVLFLDLDRFKHINDSLGHPVGDGLLRAVAQRLQGTLRDSDTIARLGGDEFIVLLEHVETSAGVELAARRILDAFRDPFQLEEHRLSVGASVGISLFPDHASDITSLFKYADLALYQAKAAGRGDFRFFEPRFNDAAKDRMRLERELRQALERNQLSLQYQPVFALPDGRLAGAEALLRWTHPALGSVSPATFIPIAEDSGLIVPIGAWVLEQACRQARQWLDAGLDPGVIAVNLSGMQIQRNDLVDTVSSVLARTGLPACHLELEISESYITRHAESDLQRLGQLRALGVSMAIDDFGTGQTSLGHLRRLPVSKLKIDRSFMADIEHDAAAAAVTRAIIGLGHGLGLTVVAEGVESAAQESALVAQHCDLVQGFRYARPLDAPVFAALCARPQPLR</sequence>
<feature type="domain" description="PAS" evidence="2">
    <location>
        <begin position="342"/>
        <end position="388"/>
    </location>
</feature>
<feature type="domain" description="PAC" evidence="3">
    <location>
        <begin position="293"/>
        <end position="345"/>
    </location>
</feature>
<dbReference type="PROSITE" id="PS50112">
    <property type="entry name" value="PAS"/>
    <property type="match status" value="1"/>
</dbReference>
<dbReference type="InterPro" id="IPR043128">
    <property type="entry name" value="Rev_trsase/Diguanyl_cyclase"/>
</dbReference>
<dbReference type="CDD" id="cd00130">
    <property type="entry name" value="PAS"/>
    <property type="match status" value="3"/>
</dbReference>
<dbReference type="OrthoDB" id="9813903at2"/>
<evidence type="ECO:0000256" key="1">
    <source>
        <dbReference type="SAM" id="Coils"/>
    </source>
</evidence>
<dbReference type="eggNOG" id="COG5001">
    <property type="taxonomic scope" value="Bacteria"/>
</dbReference>
<dbReference type="KEGG" id="lch:Lcho_1346"/>
<evidence type="ECO:0000313" key="6">
    <source>
        <dbReference type="EMBL" id="ACB33614.1"/>
    </source>
</evidence>
<evidence type="ECO:0000259" key="4">
    <source>
        <dbReference type="PROSITE" id="PS50883"/>
    </source>
</evidence>
<dbReference type="Pfam" id="PF00563">
    <property type="entry name" value="EAL"/>
    <property type="match status" value="1"/>
</dbReference>
<dbReference type="InterPro" id="IPR000160">
    <property type="entry name" value="GGDEF_dom"/>
</dbReference>
<dbReference type="HOGENOM" id="CLU_000445_70_20_4"/>
<dbReference type="AlphaFoldDB" id="B1Y6A9"/>
<dbReference type="CDD" id="cd01949">
    <property type="entry name" value="GGDEF"/>
    <property type="match status" value="1"/>
</dbReference>
<dbReference type="CDD" id="cd01948">
    <property type="entry name" value="EAL"/>
    <property type="match status" value="1"/>
</dbReference>
<dbReference type="SMART" id="SM00086">
    <property type="entry name" value="PAC"/>
    <property type="match status" value="3"/>
</dbReference>
<dbReference type="NCBIfam" id="TIGR00229">
    <property type="entry name" value="sensory_box"/>
    <property type="match status" value="2"/>
</dbReference>
<accession>B1Y6A9</accession>
<dbReference type="PROSITE" id="PS50113">
    <property type="entry name" value="PAC"/>
    <property type="match status" value="3"/>
</dbReference>
<feature type="domain" description="PAC" evidence="3">
    <location>
        <begin position="413"/>
        <end position="467"/>
    </location>
</feature>
<dbReference type="STRING" id="395495.Lcho_1346"/>
<dbReference type="FunFam" id="3.30.70.270:FF:000001">
    <property type="entry name" value="Diguanylate cyclase domain protein"/>
    <property type="match status" value="1"/>
</dbReference>
<dbReference type="SMART" id="SM00052">
    <property type="entry name" value="EAL"/>
    <property type="match status" value="1"/>
</dbReference>
<keyword evidence="7" id="KW-1185">Reference proteome</keyword>
<feature type="domain" description="GGDEF" evidence="5">
    <location>
        <begin position="499"/>
        <end position="632"/>
    </location>
</feature>
<feature type="coiled-coil region" evidence="1">
    <location>
        <begin position="23"/>
        <end position="68"/>
    </location>
</feature>
<dbReference type="SMART" id="SM00091">
    <property type="entry name" value="PAS"/>
    <property type="match status" value="2"/>
</dbReference>
<keyword evidence="1" id="KW-0175">Coiled coil</keyword>
<dbReference type="NCBIfam" id="TIGR00254">
    <property type="entry name" value="GGDEF"/>
    <property type="match status" value="1"/>
</dbReference>
<dbReference type="PROSITE" id="PS50887">
    <property type="entry name" value="GGDEF"/>
    <property type="match status" value="1"/>
</dbReference>
<dbReference type="Pfam" id="PF00990">
    <property type="entry name" value="GGDEF"/>
    <property type="match status" value="1"/>
</dbReference>
<dbReference type="SUPFAM" id="SSF55785">
    <property type="entry name" value="PYP-like sensor domain (PAS domain)"/>
    <property type="match status" value="3"/>
</dbReference>
<dbReference type="Gene3D" id="3.20.20.450">
    <property type="entry name" value="EAL domain"/>
    <property type="match status" value="1"/>
</dbReference>
<dbReference type="InterPro" id="IPR013655">
    <property type="entry name" value="PAS_fold_3"/>
</dbReference>
<reference evidence="6 7" key="1">
    <citation type="submission" date="2008-03" db="EMBL/GenBank/DDBJ databases">
        <title>Complete sequence of Leptothrix cholodnii SP-6.</title>
        <authorList>
            <consortium name="US DOE Joint Genome Institute"/>
            <person name="Copeland A."/>
            <person name="Lucas S."/>
            <person name="Lapidus A."/>
            <person name="Glavina del Rio T."/>
            <person name="Dalin E."/>
            <person name="Tice H."/>
            <person name="Bruce D."/>
            <person name="Goodwin L."/>
            <person name="Pitluck S."/>
            <person name="Chertkov O."/>
            <person name="Brettin T."/>
            <person name="Detter J.C."/>
            <person name="Han C."/>
            <person name="Kuske C.R."/>
            <person name="Schmutz J."/>
            <person name="Larimer F."/>
            <person name="Land M."/>
            <person name="Hauser L."/>
            <person name="Kyrpides N."/>
            <person name="Lykidis A."/>
            <person name="Emerson D."/>
            <person name="Richardson P."/>
        </authorList>
    </citation>
    <scope>NUCLEOTIDE SEQUENCE [LARGE SCALE GENOMIC DNA]</scope>
    <source>
        <strain evidence="7">ATCC 51168 / LMG 8142 / SP-6</strain>
    </source>
</reference>
<dbReference type="InterPro" id="IPR052155">
    <property type="entry name" value="Biofilm_reg_signaling"/>
</dbReference>
<dbReference type="InterPro" id="IPR029787">
    <property type="entry name" value="Nucleotide_cyclase"/>
</dbReference>
<dbReference type="Gene3D" id="3.30.450.20">
    <property type="entry name" value="PAS domain"/>
    <property type="match status" value="3"/>
</dbReference>
<dbReference type="InterPro" id="IPR000014">
    <property type="entry name" value="PAS"/>
</dbReference>
<feature type="domain" description="PAC" evidence="3">
    <location>
        <begin position="156"/>
        <end position="208"/>
    </location>
</feature>
<dbReference type="PANTHER" id="PTHR44757:SF2">
    <property type="entry name" value="BIOFILM ARCHITECTURE MAINTENANCE PROTEIN MBAA"/>
    <property type="match status" value="1"/>
</dbReference>
<dbReference type="InterPro" id="IPR035965">
    <property type="entry name" value="PAS-like_dom_sf"/>
</dbReference>
<gene>
    <name evidence="6" type="ordered locus">Lcho_1346</name>
</gene>
<dbReference type="PROSITE" id="PS50883">
    <property type="entry name" value="EAL"/>
    <property type="match status" value="1"/>
</dbReference>
<dbReference type="SMART" id="SM00267">
    <property type="entry name" value="GGDEF"/>
    <property type="match status" value="1"/>
</dbReference>
<dbReference type="Gene3D" id="3.30.70.270">
    <property type="match status" value="1"/>
</dbReference>
<dbReference type="InterPro" id="IPR000700">
    <property type="entry name" value="PAS-assoc_C"/>
</dbReference>
<dbReference type="EMBL" id="CP001013">
    <property type="protein sequence ID" value="ACB33614.1"/>
    <property type="molecule type" value="Genomic_DNA"/>
</dbReference>
<dbReference type="Pfam" id="PF13426">
    <property type="entry name" value="PAS_9"/>
    <property type="match status" value="1"/>
</dbReference>
<dbReference type="Pfam" id="PF08447">
    <property type="entry name" value="PAS_3"/>
    <property type="match status" value="1"/>
</dbReference>
<dbReference type="GO" id="GO:0003824">
    <property type="term" value="F:catalytic activity"/>
    <property type="evidence" value="ECO:0007669"/>
    <property type="project" value="UniProtKB-ARBA"/>
</dbReference>
<dbReference type="InterPro" id="IPR035919">
    <property type="entry name" value="EAL_sf"/>
</dbReference>
<dbReference type="Gene3D" id="2.10.70.100">
    <property type="match status" value="1"/>
</dbReference>
<evidence type="ECO:0000259" key="5">
    <source>
        <dbReference type="PROSITE" id="PS50887"/>
    </source>
</evidence>
<dbReference type="InterPro" id="IPR001633">
    <property type="entry name" value="EAL_dom"/>
</dbReference>
<dbReference type="SUPFAM" id="SSF141868">
    <property type="entry name" value="EAL domain-like"/>
    <property type="match status" value="1"/>
</dbReference>
<proteinExistence type="predicted"/>
<name>B1Y6A9_LEPCP</name>
<dbReference type="InterPro" id="IPR001610">
    <property type="entry name" value="PAC"/>
</dbReference>
<dbReference type="eggNOG" id="COG5000">
    <property type="taxonomic scope" value="Bacteria"/>
</dbReference>
<evidence type="ECO:0000313" key="7">
    <source>
        <dbReference type="Proteomes" id="UP000001693"/>
    </source>
</evidence>
<evidence type="ECO:0000259" key="3">
    <source>
        <dbReference type="PROSITE" id="PS50113"/>
    </source>
</evidence>
<protein>
    <submittedName>
        <fullName evidence="6">Diguanylate cyclase/phosphodiesterase with PAS/PAC sensor(S)</fullName>
    </submittedName>
</protein>
<evidence type="ECO:0000259" key="2">
    <source>
        <dbReference type="PROSITE" id="PS50112"/>
    </source>
</evidence>
<dbReference type="PANTHER" id="PTHR44757">
    <property type="entry name" value="DIGUANYLATE CYCLASE DGCP"/>
    <property type="match status" value="1"/>
</dbReference>
<organism evidence="6 7">
    <name type="scientific">Leptothrix cholodnii (strain ATCC 51168 / LMG 8142 / SP-6)</name>
    <name type="common">Leptothrix discophora (strain SP-6)</name>
    <dbReference type="NCBI Taxonomy" id="395495"/>
    <lineage>
        <taxon>Bacteria</taxon>
        <taxon>Pseudomonadati</taxon>
        <taxon>Pseudomonadota</taxon>
        <taxon>Betaproteobacteria</taxon>
        <taxon>Burkholderiales</taxon>
        <taxon>Sphaerotilaceae</taxon>
        <taxon>Leptothrix</taxon>
    </lineage>
</organism>
<dbReference type="SUPFAM" id="SSF55073">
    <property type="entry name" value="Nucleotide cyclase"/>
    <property type="match status" value="1"/>
</dbReference>
<feature type="domain" description="EAL" evidence="4">
    <location>
        <begin position="641"/>
        <end position="895"/>
    </location>
</feature>